<sequence length="330" mass="36836">MFDNLGGNALVTVTVLVFVTVLLVIEGVYLVWRSYKGPDARKIEKRMQAFSAARDRTQQAHLAKERMLSEVPWLQRLLLTLPRAHRLDRFILQAGLEWTVSGFLLACAVLGVFTFVAMGWVARQSLVPALVVAALAATLPMIYLQQARMRRLSRMEKQLPDALDLVTRALRAGHSFASGVQMIGDEMAEPIASEFRLVADEVNFGVSLQQALTNLSERVPLTDLRYFVVAVLIQRDSGGNLTEVLGNLSRLIRDRLKLLARVRVLSSEGRLSAWILGLMPFALAALMNVFNPEFMSPLWEDPIGQAAVKYMLALMLVGVLILRKIVKIRV</sequence>
<proteinExistence type="predicted"/>
<comment type="subcellular location">
    <subcellularLocation>
        <location evidence="1">Cell membrane</location>
        <topology evidence="1">Multi-pass membrane protein</topology>
    </subcellularLocation>
</comment>
<reference evidence="8 9" key="1">
    <citation type="submission" date="2014-12" db="EMBL/GenBank/DDBJ databases">
        <title>16Stimator: statistical estimation of ribosomal gene copy numbers from draft genome assemblies.</title>
        <authorList>
            <person name="Perisin M.A."/>
            <person name="Vetter M."/>
            <person name="Gilbert J.A."/>
            <person name="Bergelson J."/>
        </authorList>
    </citation>
    <scope>NUCLEOTIDE SEQUENCE [LARGE SCALE GENOMIC DNA]</scope>
    <source>
        <strain evidence="8 9">MEDvA23</strain>
    </source>
</reference>
<dbReference type="PANTHER" id="PTHR35007:SF1">
    <property type="entry name" value="PILUS ASSEMBLY PROTEIN"/>
    <property type="match status" value="1"/>
</dbReference>
<feature type="domain" description="Type II secretion system protein GspF" evidence="7">
    <location>
        <begin position="163"/>
        <end position="287"/>
    </location>
</feature>
<dbReference type="Pfam" id="PF00482">
    <property type="entry name" value="T2SSF"/>
    <property type="match status" value="1"/>
</dbReference>
<dbReference type="AlphaFoldDB" id="A0A0D0KJ28"/>
<dbReference type="EMBL" id="JXQQ01000061">
    <property type="protein sequence ID" value="KIQ26122.1"/>
    <property type="molecule type" value="Genomic_DNA"/>
</dbReference>
<accession>A0A0D0KJ28</accession>
<feature type="transmembrane region" description="Helical" evidence="6">
    <location>
        <begin position="302"/>
        <end position="322"/>
    </location>
</feature>
<keyword evidence="4 6" id="KW-1133">Transmembrane helix</keyword>
<dbReference type="OrthoDB" id="597333at2"/>
<feature type="transmembrane region" description="Helical" evidence="6">
    <location>
        <begin position="6"/>
        <end position="32"/>
    </location>
</feature>
<feature type="transmembrane region" description="Helical" evidence="6">
    <location>
        <begin position="126"/>
        <end position="144"/>
    </location>
</feature>
<keyword evidence="5 6" id="KW-0472">Membrane</keyword>
<dbReference type="PANTHER" id="PTHR35007">
    <property type="entry name" value="INTEGRAL MEMBRANE PROTEIN-RELATED"/>
    <property type="match status" value="1"/>
</dbReference>
<evidence type="ECO:0000259" key="7">
    <source>
        <dbReference type="Pfam" id="PF00482"/>
    </source>
</evidence>
<evidence type="ECO:0000256" key="5">
    <source>
        <dbReference type="ARBA" id="ARBA00023136"/>
    </source>
</evidence>
<evidence type="ECO:0000256" key="2">
    <source>
        <dbReference type="ARBA" id="ARBA00022475"/>
    </source>
</evidence>
<name>A0A0D0KJ28_VARPD</name>
<keyword evidence="3 6" id="KW-0812">Transmembrane</keyword>
<organism evidence="8 9">
    <name type="scientific">Variovorax paradoxus</name>
    <dbReference type="NCBI Taxonomy" id="34073"/>
    <lineage>
        <taxon>Bacteria</taxon>
        <taxon>Pseudomonadati</taxon>
        <taxon>Pseudomonadota</taxon>
        <taxon>Betaproteobacteria</taxon>
        <taxon>Burkholderiales</taxon>
        <taxon>Comamonadaceae</taxon>
        <taxon>Variovorax</taxon>
    </lineage>
</organism>
<gene>
    <name evidence="8" type="ORF">RT97_22955</name>
</gene>
<protein>
    <submittedName>
        <fullName evidence="8">Pilus assembly protein TadB</fullName>
    </submittedName>
</protein>
<evidence type="ECO:0000313" key="9">
    <source>
        <dbReference type="Proteomes" id="UP000032067"/>
    </source>
</evidence>
<feature type="transmembrane region" description="Helical" evidence="6">
    <location>
        <begin position="271"/>
        <end position="290"/>
    </location>
</feature>
<dbReference type="Gene3D" id="1.20.81.30">
    <property type="entry name" value="Type II secretion system (T2SS), domain F"/>
    <property type="match status" value="1"/>
</dbReference>
<keyword evidence="2" id="KW-1003">Cell membrane</keyword>
<dbReference type="Proteomes" id="UP000032067">
    <property type="component" value="Unassembled WGS sequence"/>
</dbReference>
<evidence type="ECO:0000256" key="3">
    <source>
        <dbReference type="ARBA" id="ARBA00022692"/>
    </source>
</evidence>
<feature type="transmembrane region" description="Helical" evidence="6">
    <location>
        <begin position="96"/>
        <end position="120"/>
    </location>
</feature>
<evidence type="ECO:0000256" key="4">
    <source>
        <dbReference type="ARBA" id="ARBA00022989"/>
    </source>
</evidence>
<comment type="caution">
    <text evidence="8">The sequence shown here is derived from an EMBL/GenBank/DDBJ whole genome shotgun (WGS) entry which is preliminary data.</text>
</comment>
<evidence type="ECO:0000256" key="1">
    <source>
        <dbReference type="ARBA" id="ARBA00004651"/>
    </source>
</evidence>
<evidence type="ECO:0000313" key="8">
    <source>
        <dbReference type="EMBL" id="KIQ26122.1"/>
    </source>
</evidence>
<dbReference type="InterPro" id="IPR042094">
    <property type="entry name" value="T2SS_GspF_sf"/>
</dbReference>
<dbReference type="RefSeq" id="WP_042581145.1">
    <property type="nucleotide sequence ID" value="NZ_JXQQ01000061.1"/>
</dbReference>
<evidence type="ECO:0000256" key="6">
    <source>
        <dbReference type="SAM" id="Phobius"/>
    </source>
</evidence>
<dbReference type="InterPro" id="IPR018076">
    <property type="entry name" value="T2SS_GspF_dom"/>
</dbReference>
<dbReference type="GO" id="GO:0005886">
    <property type="term" value="C:plasma membrane"/>
    <property type="evidence" value="ECO:0007669"/>
    <property type="project" value="UniProtKB-SubCell"/>
</dbReference>